<sequence>MKQNNFLPSLITALLIICANCVTKDDLISQITEKLDIMDNKMSIIIQGADGSIYLKEHLSTSGTQPYDDDTTIHIASGCKWIAMATIMKLVELQQLTLDTKVTDFYPEFKDSNPTLTLKNLMTHTSGYELADDWVFDLQITLQQSISGIADGGQYPASTVYFPGGTKVGYSDIGMQIAGGIAEKVSGKTFHELFNEYIATPLGMKNAVFTAFDGEKGNNIAIADGLLIRMIDYANFMRMLLNQGAFEGKTILLASTVELMLQDYTGDLPVSEEVMKVDSDTQVEDSYSFAIGAWVYDTGSDDKPSVYSSPGIHGFENWIDVENNYLCIFYIRTDTDNEPDVSELSESMRPDILDFYLSESGNYSNLIALGILFVFGIMF</sequence>
<dbReference type="AlphaFoldDB" id="A0EGC8"/>
<evidence type="ECO:0000256" key="1">
    <source>
        <dbReference type="SAM" id="SignalP"/>
    </source>
</evidence>
<proteinExistence type="predicted"/>
<dbReference type="GO" id="GO:0016787">
    <property type="term" value="F:hydrolase activity"/>
    <property type="evidence" value="ECO:0000318"/>
    <property type="project" value="GO_Central"/>
</dbReference>
<dbReference type="GeneID" id="5047527"/>
<dbReference type="SUPFAM" id="SSF56601">
    <property type="entry name" value="beta-lactamase/transpeptidase-like"/>
    <property type="match status" value="1"/>
</dbReference>
<dbReference type="InterPro" id="IPR012338">
    <property type="entry name" value="Beta-lactam/transpept-like"/>
</dbReference>
<reference evidence="3 4" key="1">
    <citation type="journal article" date="2006" name="Nature">
        <title>Global trends of whole-genome duplications revealed by the ciliate Paramecium tetraurelia.</title>
        <authorList>
            <consortium name="Genoscope"/>
            <person name="Aury J.-M."/>
            <person name="Jaillon O."/>
            <person name="Duret L."/>
            <person name="Noel B."/>
            <person name="Jubin C."/>
            <person name="Porcel B.M."/>
            <person name="Segurens B."/>
            <person name="Daubin V."/>
            <person name="Anthouard V."/>
            <person name="Aiach N."/>
            <person name="Arnaiz O."/>
            <person name="Billaut A."/>
            <person name="Beisson J."/>
            <person name="Blanc I."/>
            <person name="Bouhouche K."/>
            <person name="Camara F."/>
            <person name="Duharcourt S."/>
            <person name="Guigo R."/>
            <person name="Gogendeau D."/>
            <person name="Katinka M."/>
            <person name="Keller A.-M."/>
            <person name="Kissmehl R."/>
            <person name="Klotz C."/>
            <person name="Koll F."/>
            <person name="Le Moue A."/>
            <person name="Lepere C."/>
            <person name="Malinsky S."/>
            <person name="Nowacki M."/>
            <person name="Nowak J.K."/>
            <person name="Plattner H."/>
            <person name="Poulain J."/>
            <person name="Ruiz F."/>
            <person name="Serrano V."/>
            <person name="Zagulski M."/>
            <person name="Dessen P."/>
            <person name="Betermier M."/>
            <person name="Weissenbach J."/>
            <person name="Scarpelli C."/>
            <person name="Schachter V."/>
            <person name="Sperling L."/>
            <person name="Meyer E."/>
            <person name="Cohen J."/>
            <person name="Wincker P."/>
        </authorList>
    </citation>
    <scope>NUCLEOTIDE SEQUENCE [LARGE SCALE GENOMIC DNA]</scope>
    <source>
        <strain evidence="3 4">Stock d4-2</strain>
    </source>
</reference>
<dbReference type="Proteomes" id="UP000000600">
    <property type="component" value="Unassembled WGS sequence"/>
</dbReference>
<dbReference type="PANTHER" id="PTHR43283">
    <property type="entry name" value="BETA-LACTAMASE-RELATED"/>
    <property type="match status" value="1"/>
</dbReference>
<evidence type="ECO:0000313" key="4">
    <source>
        <dbReference type="Proteomes" id="UP000000600"/>
    </source>
</evidence>
<name>A0EGC8_PARTE</name>
<dbReference type="Pfam" id="PF00144">
    <property type="entry name" value="Beta-lactamase"/>
    <property type="match status" value="1"/>
</dbReference>
<dbReference type="KEGG" id="ptm:GSPATT00026693001"/>
<feature type="signal peptide" evidence="1">
    <location>
        <begin position="1"/>
        <end position="21"/>
    </location>
</feature>
<dbReference type="HOGENOM" id="CLU_052276_0_0_1"/>
<dbReference type="eggNOG" id="ENOG502R2J4">
    <property type="taxonomic scope" value="Eukaryota"/>
</dbReference>
<dbReference type="STRING" id="5888.A0EGC8"/>
<keyword evidence="1" id="KW-0732">Signal</keyword>
<dbReference type="PANTHER" id="PTHR43283:SF3">
    <property type="entry name" value="BETA-LACTAMASE FAMILY PROTEIN (AFU_ORTHOLOGUE AFUA_5G07500)"/>
    <property type="match status" value="1"/>
</dbReference>
<gene>
    <name evidence="3" type="ORF">GSPATT00026693001</name>
</gene>
<dbReference type="InterPro" id="IPR050789">
    <property type="entry name" value="Diverse_Enzym_Activities"/>
</dbReference>
<dbReference type="InterPro" id="IPR001466">
    <property type="entry name" value="Beta-lactam-related"/>
</dbReference>
<feature type="chain" id="PRO_5002624466" description="Beta-lactamase-related domain-containing protein" evidence="1">
    <location>
        <begin position="22"/>
        <end position="379"/>
    </location>
</feature>
<dbReference type="OrthoDB" id="5946976at2759"/>
<dbReference type="InParanoid" id="A0EGC8"/>
<protein>
    <recommendedName>
        <fullName evidence="2">Beta-lactamase-related domain-containing protein</fullName>
    </recommendedName>
</protein>
<accession>A0EGC8</accession>
<dbReference type="EMBL" id="CT868677">
    <property type="protein sequence ID" value="CAK94369.1"/>
    <property type="molecule type" value="Genomic_DNA"/>
</dbReference>
<dbReference type="RefSeq" id="XP_001461742.1">
    <property type="nucleotide sequence ID" value="XM_001461705.1"/>
</dbReference>
<organism evidence="3 4">
    <name type="scientific">Paramecium tetraurelia</name>
    <dbReference type="NCBI Taxonomy" id="5888"/>
    <lineage>
        <taxon>Eukaryota</taxon>
        <taxon>Sar</taxon>
        <taxon>Alveolata</taxon>
        <taxon>Ciliophora</taxon>
        <taxon>Intramacronucleata</taxon>
        <taxon>Oligohymenophorea</taxon>
        <taxon>Peniculida</taxon>
        <taxon>Parameciidae</taxon>
        <taxon>Paramecium</taxon>
    </lineage>
</organism>
<dbReference type="Gene3D" id="3.40.710.10">
    <property type="entry name" value="DD-peptidase/beta-lactamase superfamily"/>
    <property type="match status" value="1"/>
</dbReference>
<feature type="domain" description="Beta-lactamase-related" evidence="2">
    <location>
        <begin position="60"/>
        <end position="340"/>
    </location>
</feature>
<evidence type="ECO:0000313" key="3">
    <source>
        <dbReference type="EMBL" id="CAK94369.1"/>
    </source>
</evidence>
<keyword evidence="4" id="KW-1185">Reference proteome</keyword>
<dbReference type="OMA" id="IICANCV"/>
<evidence type="ECO:0000259" key="2">
    <source>
        <dbReference type="Pfam" id="PF00144"/>
    </source>
</evidence>